<reference evidence="4 5" key="1">
    <citation type="submission" date="2017-04" db="EMBL/GenBank/DDBJ databases">
        <title>Compelte genome sequence of WV33.</title>
        <authorList>
            <person name="Lee P.C."/>
        </authorList>
    </citation>
    <scope>NUCLEOTIDE SEQUENCE [LARGE SCALE GENOMIC DNA]</scope>
    <source>
        <strain evidence="4 5">WV33</strain>
    </source>
</reference>
<gene>
    <name evidence="4" type="ORF">FFWV33_05645</name>
</gene>
<dbReference type="RefSeq" id="WP_108740005.1">
    <property type="nucleotide sequence ID" value="NZ_CP020918.1"/>
</dbReference>
<dbReference type="Pfam" id="PF00005">
    <property type="entry name" value="ABC_tran"/>
    <property type="match status" value="1"/>
</dbReference>
<dbReference type="OrthoDB" id="9801987at2"/>
<dbReference type="KEGG" id="ffa:FFWV33_05645"/>
<dbReference type="GO" id="GO:0016887">
    <property type="term" value="F:ATP hydrolysis activity"/>
    <property type="evidence" value="ECO:0007669"/>
    <property type="project" value="InterPro"/>
</dbReference>
<accession>A0A2S1LBA9</accession>
<dbReference type="SUPFAM" id="SSF52540">
    <property type="entry name" value="P-loop containing nucleoside triphosphate hydrolases"/>
    <property type="match status" value="1"/>
</dbReference>
<protein>
    <submittedName>
        <fullName evidence="4">ABC transporter</fullName>
    </submittedName>
</protein>
<sequence length="221" mass="24783">MKNNSLEIDSVRKTFNDKLILSDVYLKCETGDIVGVLGRNGSGKSTLFKIIYGVQTADFKCLKINNKVTEGSKILQSEISYLPQGNYIPNQFSVAQAVSLSVVATRRAVFYEDEMIESVKDKMIKQLSGGELRYLEVKIILFNTSHFVLLDEPYNGLSPLMVEKVNKMISLNVHSKGVLITDHNYPNVIDVATKIVLLKGGVLHHLNDKKELIELGYLNQF</sequence>
<evidence type="ECO:0000313" key="5">
    <source>
        <dbReference type="Proteomes" id="UP000244527"/>
    </source>
</evidence>
<dbReference type="PANTHER" id="PTHR43158">
    <property type="entry name" value="SKFA PEPTIDE EXPORT ATP-BINDING PROTEIN SKFE"/>
    <property type="match status" value="1"/>
</dbReference>
<dbReference type="InterPro" id="IPR003439">
    <property type="entry name" value="ABC_transporter-like_ATP-bd"/>
</dbReference>
<keyword evidence="2" id="KW-0067">ATP-binding</keyword>
<name>A0A2S1LBA9_9FLAO</name>
<keyword evidence="1" id="KW-0547">Nucleotide-binding</keyword>
<dbReference type="EMBL" id="CP020918">
    <property type="protein sequence ID" value="AWG21053.1"/>
    <property type="molecule type" value="Genomic_DNA"/>
</dbReference>
<feature type="domain" description="ABC transporter" evidence="3">
    <location>
        <begin position="6"/>
        <end position="218"/>
    </location>
</feature>
<evidence type="ECO:0000256" key="1">
    <source>
        <dbReference type="ARBA" id="ARBA00022741"/>
    </source>
</evidence>
<proteinExistence type="predicted"/>
<dbReference type="PROSITE" id="PS50893">
    <property type="entry name" value="ABC_TRANSPORTER_2"/>
    <property type="match status" value="1"/>
</dbReference>
<dbReference type="PANTHER" id="PTHR43158:SF2">
    <property type="entry name" value="SKFA PEPTIDE EXPORT ATP-BINDING PROTEIN SKFE"/>
    <property type="match status" value="1"/>
</dbReference>
<dbReference type="AlphaFoldDB" id="A0A2S1LBA9"/>
<organism evidence="4 5">
    <name type="scientific">Flavobacterium faecale</name>
    <dbReference type="NCBI Taxonomy" id="1355330"/>
    <lineage>
        <taxon>Bacteria</taxon>
        <taxon>Pseudomonadati</taxon>
        <taxon>Bacteroidota</taxon>
        <taxon>Flavobacteriia</taxon>
        <taxon>Flavobacteriales</taxon>
        <taxon>Flavobacteriaceae</taxon>
        <taxon>Flavobacterium</taxon>
    </lineage>
</organism>
<evidence type="ECO:0000313" key="4">
    <source>
        <dbReference type="EMBL" id="AWG21053.1"/>
    </source>
</evidence>
<dbReference type="InterPro" id="IPR027417">
    <property type="entry name" value="P-loop_NTPase"/>
</dbReference>
<dbReference type="Gene3D" id="3.40.50.300">
    <property type="entry name" value="P-loop containing nucleotide triphosphate hydrolases"/>
    <property type="match status" value="1"/>
</dbReference>
<dbReference type="Proteomes" id="UP000244527">
    <property type="component" value="Chromosome"/>
</dbReference>
<evidence type="ECO:0000256" key="2">
    <source>
        <dbReference type="ARBA" id="ARBA00022840"/>
    </source>
</evidence>
<dbReference type="GO" id="GO:0005524">
    <property type="term" value="F:ATP binding"/>
    <property type="evidence" value="ECO:0007669"/>
    <property type="project" value="UniProtKB-KW"/>
</dbReference>
<keyword evidence="5" id="KW-1185">Reference proteome</keyword>
<evidence type="ECO:0000259" key="3">
    <source>
        <dbReference type="PROSITE" id="PS50893"/>
    </source>
</evidence>